<dbReference type="AlphaFoldDB" id="A0AAD4WV94"/>
<proteinExistence type="predicted"/>
<evidence type="ECO:0000256" key="1">
    <source>
        <dbReference type="SAM" id="MobiDB-lite"/>
    </source>
</evidence>
<dbReference type="Proteomes" id="UP001054821">
    <property type="component" value="Chromosome 1"/>
</dbReference>
<gene>
    <name evidence="2" type="ORF">L3X38_001878</name>
</gene>
<evidence type="ECO:0000313" key="3">
    <source>
        <dbReference type="Proteomes" id="UP001054821"/>
    </source>
</evidence>
<dbReference type="EMBL" id="JAJFAZ020000001">
    <property type="protein sequence ID" value="KAI5348991.1"/>
    <property type="molecule type" value="Genomic_DNA"/>
</dbReference>
<keyword evidence="3" id="KW-1185">Reference proteome</keyword>
<sequence length="205" mass="22326">MVRNKVRKEMSSPKKNEHQVGKGQRQWHADIILALGPAQSAGSHHLPRLAFVAGNHFFAQTSPSPSPALAAGNALRAPKLQLPKFGRKEPKLSTLQTLNLGRHSFNSAVPIRISQAPTPPVVPSRISQALTPLAAQLHPALALRFKTQPRLPQNPALFSSYQTRPHLSSAVPSIRIVLTHSPAKLELSPLHSPSHVVRPYSSLRS</sequence>
<accession>A0AAD4WV94</accession>
<reference evidence="2 3" key="1">
    <citation type="journal article" date="2022" name="G3 (Bethesda)">
        <title>Whole-genome sequence and methylome profiling of the almond [Prunus dulcis (Mill.) D.A. Webb] cultivar 'Nonpareil'.</title>
        <authorList>
            <person name="D'Amico-Willman K.M."/>
            <person name="Ouma W.Z."/>
            <person name="Meulia T."/>
            <person name="Sideli G.M."/>
            <person name="Gradziel T.M."/>
            <person name="Fresnedo-Ramirez J."/>
        </authorList>
    </citation>
    <scope>NUCLEOTIDE SEQUENCE [LARGE SCALE GENOMIC DNA]</scope>
    <source>
        <strain evidence="2">Clone GOH B32 T37-40</strain>
    </source>
</reference>
<evidence type="ECO:0000313" key="2">
    <source>
        <dbReference type="EMBL" id="KAI5348991.1"/>
    </source>
</evidence>
<organism evidence="2 3">
    <name type="scientific">Prunus dulcis</name>
    <name type="common">Almond</name>
    <name type="synonym">Amygdalus dulcis</name>
    <dbReference type="NCBI Taxonomy" id="3755"/>
    <lineage>
        <taxon>Eukaryota</taxon>
        <taxon>Viridiplantae</taxon>
        <taxon>Streptophyta</taxon>
        <taxon>Embryophyta</taxon>
        <taxon>Tracheophyta</taxon>
        <taxon>Spermatophyta</taxon>
        <taxon>Magnoliopsida</taxon>
        <taxon>eudicotyledons</taxon>
        <taxon>Gunneridae</taxon>
        <taxon>Pentapetalae</taxon>
        <taxon>rosids</taxon>
        <taxon>fabids</taxon>
        <taxon>Rosales</taxon>
        <taxon>Rosaceae</taxon>
        <taxon>Amygdaloideae</taxon>
        <taxon>Amygdaleae</taxon>
        <taxon>Prunus</taxon>
    </lineage>
</organism>
<feature type="compositionally biased region" description="Basic and acidic residues" evidence="1">
    <location>
        <begin position="7"/>
        <end position="20"/>
    </location>
</feature>
<name>A0AAD4WV94_PRUDU</name>
<comment type="caution">
    <text evidence="2">The sequence shown here is derived from an EMBL/GenBank/DDBJ whole genome shotgun (WGS) entry which is preliminary data.</text>
</comment>
<feature type="region of interest" description="Disordered" evidence="1">
    <location>
        <begin position="1"/>
        <end position="24"/>
    </location>
</feature>
<protein>
    <submittedName>
        <fullName evidence="2">Uncharacterized protein</fullName>
    </submittedName>
</protein>